<gene>
    <name evidence="1" type="ORF">JEU22_04465</name>
</gene>
<evidence type="ECO:0000313" key="2">
    <source>
        <dbReference type="Proteomes" id="UP000637061"/>
    </source>
</evidence>
<dbReference type="AlphaFoldDB" id="A0A8I1ED44"/>
<evidence type="ECO:0000313" key="1">
    <source>
        <dbReference type="EMBL" id="MBI6883157.1"/>
    </source>
</evidence>
<comment type="caution">
    <text evidence="1">The sequence shown here is derived from an EMBL/GenBank/DDBJ whole genome shotgun (WGS) entry which is preliminary data.</text>
</comment>
<dbReference type="EMBL" id="JAEHTE010000002">
    <property type="protein sequence ID" value="MBI6883157.1"/>
    <property type="molecule type" value="Genomic_DNA"/>
</dbReference>
<reference evidence="1" key="1">
    <citation type="submission" date="2020-12" db="EMBL/GenBank/DDBJ databases">
        <title>Enhanced detection system for hospital associated transmission using whole genome sequencing surveillance.</title>
        <authorList>
            <person name="Harrison L.H."/>
            <person name="Van Tyne D."/>
            <person name="Marsh J.W."/>
            <person name="Griffith M.P."/>
            <person name="Snyder D.J."/>
            <person name="Cooper V.S."/>
            <person name="Mustapha M."/>
        </authorList>
    </citation>
    <scope>NUCLEOTIDE SEQUENCE</scope>
    <source>
        <strain evidence="1">PSB00042</strain>
    </source>
</reference>
<sequence length="56" mass="6462">MHTPRLFEKILERVGATPEIRAVKAKARMTELNRKLEAQLKSQKMTPEVLAKRCTL</sequence>
<dbReference type="RefSeq" id="WP_198746771.1">
    <property type="nucleotide sequence ID" value="NZ_JAEHTE010000002.1"/>
</dbReference>
<name>A0A8I1ED44_PSEPU</name>
<proteinExistence type="predicted"/>
<protein>
    <submittedName>
        <fullName evidence="1">Uncharacterized protein</fullName>
    </submittedName>
</protein>
<dbReference type="Proteomes" id="UP000637061">
    <property type="component" value="Unassembled WGS sequence"/>
</dbReference>
<accession>A0A8I1ED44</accession>
<organism evidence="1 2">
    <name type="scientific">Pseudomonas putida</name>
    <name type="common">Arthrobacter siderocapsulatus</name>
    <dbReference type="NCBI Taxonomy" id="303"/>
    <lineage>
        <taxon>Bacteria</taxon>
        <taxon>Pseudomonadati</taxon>
        <taxon>Pseudomonadota</taxon>
        <taxon>Gammaproteobacteria</taxon>
        <taxon>Pseudomonadales</taxon>
        <taxon>Pseudomonadaceae</taxon>
        <taxon>Pseudomonas</taxon>
    </lineage>
</organism>